<proteinExistence type="predicted"/>
<gene>
    <name evidence="2" type="ORF">P0083_00310</name>
</gene>
<keyword evidence="1" id="KW-1133">Transmembrane helix</keyword>
<dbReference type="Proteomes" id="UP001222182">
    <property type="component" value="Chromosome"/>
</dbReference>
<organism evidence="2 3">
    <name type="scientific">Enterococcus faecalis</name>
    <name type="common">Streptococcus faecalis</name>
    <dbReference type="NCBI Taxonomy" id="1351"/>
    <lineage>
        <taxon>Bacteria</taxon>
        <taxon>Bacillati</taxon>
        <taxon>Bacillota</taxon>
        <taxon>Bacilli</taxon>
        <taxon>Lactobacillales</taxon>
        <taxon>Enterococcaceae</taxon>
        <taxon>Enterococcus</taxon>
    </lineage>
</organism>
<keyword evidence="1" id="KW-0812">Transmembrane</keyword>
<feature type="transmembrane region" description="Helical" evidence="1">
    <location>
        <begin position="30"/>
        <end position="50"/>
    </location>
</feature>
<evidence type="ECO:0000256" key="1">
    <source>
        <dbReference type="SAM" id="Phobius"/>
    </source>
</evidence>
<evidence type="ECO:0000313" key="3">
    <source>
        <dbReference type="Proteomes" id="UP001222182"/>
    </source>
</evidence>
<evidence type="ECO:0000313" key="2">
    <source>
        <dbReference type="EMBL" id="WER42806.1"/>
    </source>
</evidence>
<dbReference type="EMBL" id="CP119528">
    <property type="protein sequence ID" value="WER42806.1"/>
    <property type="molecule type" value="Genomic_DNA"/>
</dbReference>
<feature type="transmembrane region" description="Helical" evidence="1">
    <location>
        <begin position="7"/>
        <end position="24"/>
    </location>
</feature>
<keyword evidence="1" id="KW-0472">Membrane</keyword>
<sequence length="57" mass="6640">MRKIYNLRRIAVLLIVFGLGLLVGGNFNPIIQNVYIGLFIIWTLFYDLALEDREVNK</sequence>
<accession>A0ABD7XNL0</accession>
<reference evidence="2 3" key="1">
    <citation type="submission" date="2023-03" db="EMBL/GenBank/DDBJ databases">
        <title>Complete genome sequence of an Enterococcus faecalis urinary isolate.</title>
        <authorList>
            <person name="Brauer A.L."/>
            <person name="Armbruster C.E."/>
        </authorList>
    </citation>
    <scope>NUCLEOTIDE SEQUENCE [LARGE SCALE GENOMIC DNA]</scope>
    <source>
        <strain evidence="2 3">3143</strain>
    </source>
</reference>
<dbReference type="AlphaFoldDB" id="A0ABD7XNL0"/>
<dbReference type="RefSeq" id="WP_002369040.1">
    <property type="nucleotide sequence ID" value="NZ_CABGHL010000010.1"/>
</dbReference>
<protein>
    <submittedName>
        <fullName evidence="2">Uncharacterized protein</fullName>
    </submittedName>
</protein>
<name>A0ABD7XNL0_ENTFL</name>